<organism evidence="8 9">
    <name type="scientific">Mobilitalea sibirica</name>
    <dbReference type="NCBI Taxonomy" id="1462919"/>
    <lineage>
        <taxon>Bacteria</taxon>
        <taxon>Bacillati</taxon>
        <taxon>Bacillota</taxon>
        <taxon>Clostridia</taxon>
        <taxon>Lachnospirales</taxon>
        <taxon>Lachnospiraceae</taxon>
        <taxon>Mobilitalea</taxon>
    </lineage>
</organism>
<dbReference type="InterPro" id="IPR056739">
    <property type="entry name" value="NfeD_membrane"/>
</dbReference>
<protein>
    <submittedName>
        <fullName evidence="8">Serine protease</fullName>
    </submittedName>
</protein>
<gene>
    <name evidence="8" type="ORF">I5677_01865</name>
</gene>
<feature type="domain" description="NfeD integral membrane" evidence="7">
    <location>
        <begin position="10"/>
        <end position="75"/>
    </location>
</feature>
<dbReference type="Pfam" id="PF24961">
    <property type="entry name" value="NfeD_membrane"/>
    <property type="match status" value="1"/>
</dbReference>
<feature type="domain" description="NfeD-like C-terminal" evidence="6">
    <location>
        <begin position="109"/>
        <end position="161"/>
    </location>
</feature>
<feature type="transmembrane region" description="Helical" evidence="5">
    <location>
        <begin position="32"/>
        <end position="51"/>
    </location>
</feature>
<feature type="transmembrane region" description="Helical" evidence="5">
    <location>
        <begin position="57"/>
        <end position="79"/>
    </location>
</feature>
<evidence type="ECO:0000259" key="6">
    <source>
        <dbReference type="Pfam" id="PF01957"/>
    </source>
</evidence>
<dbReference type="InterPro" id="IPR012340">
    <property type="entry name" value="NA-bd_OB-fold"/>
</dbReference>
<comment type="caution">
    <text evidence="8">The sequence shown here is derived from an EMBL/GenBank/DDBJ whole genome shotgun (WGS) entry which is preliminary data.</text>
</comment>
<evidence type="ECO:0000256" key="4">
    <source>
        <dbReference type="ARBA" id="ARBA00023136"/>
    </source>
</evidence>
<evidence type="ECO:0000313" key="8">
    <source>
        <dbReference type="EMBL" id="MBH1939637.1"/>
    </source>
</evidence>
<keyword evidence="3 5" id="KW-1133">Transmembrane helix</keyword>
<evidence type="ECO:0000259" key="7">
    <source>
        <dbReference type="Pfam" id="PF24961"/>
    </source>
</evidence>
<dbReference type="GO" id="GO:0006508">
    <property type="term" value="P:proteolysis"/>
    <property type="evidence" value="ECO:0007669"/>
    <property type="project" value="UniProtKB-KW"/>
</dbReference>
<evidence type="ECO:0000256" key="1">
    <source>
        <dbReference type="ARBA" id="ARBA00004141"/>
    </source>
</evidence>
<dbReference type="InterPro" id="IPR002810">
    <property type="entry name" value="NfeD-like_C"/>
</dbReference>
<accession>A0A8J7HB60</accession>
<sequence>MFGQLDATFIIAVILLIAGFILVGIEMVVPGFSFPGISGIICLIIGIFLVSDTFVEGAVMTIVVLAILGLMLAIIVGLLSKGKIKSPIILKEDQKKDKGFISSSDLNYLLGKEGFATSDLRPSGSGNFDGIELDVISEGKYITKGTQLIIHKVQGSKLIVKVREQ</sequence>
<dbReference type="GO" id="GO:0008233">
    <property type="term" value="F:peptidase activity"/>
    <property type="evidence" value="ECO:0007669"/>
    <property type="project" value="UniProtKB-KW"/>
</dbReference>
<evidence type="ECO:0000256" key="2">
    <source>
        <dbReference type="ARBA" id="ARBA00022692"/>
    </source>
</evidence>
<dbReference type="Proteomes" id="UP000623269">
    <property type="component" value="Unassembled WGS sequence"/>
</dbReference>
<dbReference type="InterPro" id="IPR052165">
    <property type="entry name" value="Membrane_assoc_protease"/>
</dbReference>
<dbReference type="PANTHER" id="PTHR33507">
    <property type="entry name" value="INNER MEMBRANE PROTEIN YBBJ"/>
    <property type="match status" value="1"/>
</dbReference>
<dbReference type="GO" id="GO:0005886">
    <property type="term" value="C:plasma membrane"/>
    <property type="evidence" value="ECO:0007669"/>
    <property type="project" value="TreeGrafter"/>
</dbReference>
<reference evidence="8" key="1">
    <citation type="submission" date="2020-12" db="EMBL/GenBank/DDBJ databases">
        <title>M. sibirica DSM 26468T genome.</title>
        <authorList>
            <person name="Thieme N."/>
            <person name="Rettenmaier R."/>
            <person name="Zverlov V."/>
            <person name="Liebl W."/>
        </authorList>
    </citation>
    <scope>NUCLEOTIDE SEQUENCE</scope>
    <source>
        <strain evidence="8">DSM 26468</strain>
    </source>
</reference>
<dbReference type="AlphaFoldDB" id="A0A8J7HB60"/>
<evidence type="ECO:0000256" key="5">
    <source>
        <dbReference type="SAM" id="Phobius"/>
    </source>
</evidence>
<comment type="subcellular location">
    <subcellularLocation>
        <location evidence="1">Membrane</location>
        <topology evidence="1">Multi-pass membrane protein</topology>
    </subcellularLocation>
</comment>
<dbReference type="Gene3D" id="2.40.50.140">
    <property type="entry name" value="Nucleic acid-binding proteins"/>
    <property type="match status" value="1"/>
</dbReference>
<dbReference type="EMBL" id="JAEAGR010000002">
    <property type="protein sequence ID" value="MBH1939637.1"/>
    <property type="molecule type" value="Genomic_DNA"/>
</dbReference>
<evidence type="ECO:0000256" key="3">
    <source>
        <dbReference type="ARBA" id="ARBA00022989"/>
    </source>
</evidence>
<keyword evidence="9" id="KW-1185">Reference proteome</keyword>
<evidence type="ECO:0000313" key="9">
    <source>
        <dbReference type="Proteomes" id="UP000623269"/>
    </source>
</evidence>
<proteinExistence type="predicted"/>
<keyword evidence="8" id="KW-0645">Protease</keyword>
<feature type="transmembrane region" description="Helical" evidence="5">
    <location>
        <begin position="6"/>
        <end position="25"/>
    </location>
</feature>
<name>A0A8J7HB60_9FIRM</name>
<keyword evidence="4 5" id="KW-0472">Membrane</keyword>
<dbReference type="Pfam" id="PF01957">
    <property type="entry name" value="NfeD"/>
    <property type="match status" value="1"/>
</dbReference>
<dbReference type="RefSeq" id="WP_197659872.1">
    <property type="nucleotide sequence ID" value="NZ_JAEAGR010000002.1"/>
</dbReference>
<keyword evidence="2 5" id="KW-0812">Transmembrane</keyword>
<keyword evidence="8" id="KW-0378">Hydrolase</keyword>
<dbReference type="PANTHER" id="PTHR33507:SF3">
    <property type="entry name" value="INNER MEMBRANE PROTEIN YBBJ"/>
    <property type="match status" value="1"/>
</dbReference>